<dbReference type="OrthoDB" id="9899616at2"/>
<organism evidence="1 2">
    <name type="scientific">Beggiatoa alba B18LD</name>
    <dbReference type="NCBI Taxonomy" id="395493"/>
    <lineage>
        <taxon>Bacteria</taxon>
        <taxon>Pseudomonadati</taxon>
        <taxon>Pseudomonadota</taxon>
        <taxon>Gammaproteobacteria</taxon>
        <taxon>Thiotrichales</taxon>
        <taxon>Thiotrichaceae</taxon>
        <taxon>Beggiatoa</taxon>
    </lineage>
</organism>
<name>I3CKH5_9GAMM</name>
<keyword evidence="2" id="KW-1185">Reference proteome</keyword>
<sequence>MSDATKIIQSFESMLAKGQGNAYLQQADFPNALIHLAQCVALNPKYSVQFFLVPTLQRGNERNGYILLSLIIAKFSFTE</sequence>
<dbReference type="STRING" id="395493.BegalDRAFT_3299"/>
<evidence type="ECO:0000313" key="1">
    <source>
        <dbReference type="EMBL" id="EIJ44118.1"/>
    </source>
</evidence>
<protein>
    <recommendedName>
        <fullName evidence="3">Tetratricopeptide repeat protein</fullName>
    </recommendedName>
</protein>
<proteinExistence type="predicted"/>
<reference evidence="1 2" key="1">
    <citation type="submission" date="2011-11" db="EMBL/GenBank/DDBJ databases">
        <title>Improved High-Quality Draft sequence of Beggiatoa alba B18lD.</title>
        <authorList>
            <consortium name="US DOE Joint Genome Institute"/>
            <person name="Lucas S."/>
            <person name="Han J."/>
            <person name="Lapidus A."/>
            <person name="Cheng J.-F."/>
            <person name="Goodwin L."/>
            <person name="Pitluck S."/>
            <person name="Peters L."/>
            <person name="Mikhailova N."/>
            <person name="Held B."/>
            <person name="Detter J.C."/>
            <person name="Han C."/>
            <person name="Tapia R."/>
            <person name="Land M."/>
            <person name="Hauser L."/>
            <person name="Kyrpides N."/>
            <person name="Ivanova N."/>
            <person name="Pagani I."/>
            <person name="Samuel K."/>
            <person name="Teske A."/>
            <person name="Mueller J."/>
            <person name="Woyke T."/>
        </authorList>
    </citation>
    <scope>NUCLEOTIDE SEQUENCE [LARGE SCALE GENOMIC DNA]</scope>
    <source>
        <strain evidence="1 2">B18LD</strain>
    </source>
</reference>
<evidence type="ECO:0008006" key="3">
    <source>
        <dbReference type="Google" id="ProtNLM"/>
    </source>
</evidence>
<dbReference type="AlphaFoldDB" id="I3CKH5"/>
<dbReference type="HOGENOM" id="CLU_2598938_0_0_6"/>
<dbReference type="EMBL" id="JH600070">
    <property type="protein sequence ID" value="EIJ44118.1"/>
    <property type="molecule type" value="Genomic_DNA"/>
</dbReference>
<evidence type="ECO:0000313" key="2">
    <source>
        <dbReference type="Proteomes" id="UP000005744"/>
    </source>
</evidence>
<dbReference type="RefSeq" id="WP_002691900.1">
    <property type="nucleotide sequence ID" value="NZ_JH600070.1"/>
</dbReference>
<gene>
    <name evidence="1" type="ORF">BegalDRAFT_3299</name>
</gene>
<dbReference type="Proteomes" id="UP000005744">
    <property type="component" value="Unassembled WGS sequence"/>
</dbReference>
<accession>I3CKH5</accession>